<dbReference type="PANTHER" id="PTHR11941">
    <property type="entry name" value="ENOYL-COA HYDRATASE-RELATED"/>
    <property type="match status" value="1"/>
</dbReference>
<evidence type="ECO:0000256" key="3">
    <source>
        <dbReference type="ARBA" id="ARBA00012076"/>
    </source>
</evidence>
<dbReference type="PROSITE" id="PS00166">
    <property type="entry name" value="ENOYL_COA_HYDRATASE"/>
    <property type="match status" value="1"/>
</dbReference>
<evidence type="ECO:0000256" key="7">
    <source>
        <dbReference type="ARBA" id="ARBA00023709"/>
    </source>
</evidence>
<dbReference type="NCBIfam" id="NF004517">
    <property type="entry name" value="PRK05862.1"/>
    <property type="match status" value="1"/>
</dbReference>
<gene>
    <name evidence="10" type="ORF">Tchl_0609</name>
</gene>
<keyword evidence="4" id="KW-0276">Fatty acid metabolism</keyword>
<dbReference type="FunFam" id="1.10.12.10:FF:000001">
    <property type="entry name" value="Probable enoyl-CoA hydratase, mitochondrial"/>
    <property type="match status" value="1"/>
</dbReference>
<dbReference type="Pfam" id="PF00378">
    <property type="entry name" value="ECH_1"/>
    <property type="match status" value="1"/>
</dbReference>
<dbReference type="RefSeq" id="WP_075147088.1">
    <property type="nucleotide sequence ID" value="NZ_CP018839.1"/>
</dbReference>
<dbReference type="InterPro" id="IPR029045">
    <property type="entry name" value="ClpP/crotonase-like_dom_sf"/>
</dbReference>
<evidence type="ECO:0000256" key="8">
    <source>
        <dbReference type="ARBA" id="ARBA00023717"/>
    </source>
</evidence>
<dbReference type="InterPro" id="IPR018376">
    <property type="entry name" value="Enoyl-CoA_hyd/isom_CS"/>
</dbReference>
<evidence type="ECO:0000256" key="1">
    <source>
        <dbReference type="ARBA" id="ARBA00002994"/>
    </source>
</evidence>
<accession>A0A1H5UR42</accession>
<protein>
    <recommendedName>
        <fullName evidence="3">enoyl-CoA hydratase</fullName>
        <ecNumber evidence="3">4.2.1.17</ecNumber>
    </recommendedName>
</protein>
<evidence type="ECO:0000256" key="2">
    <source>
        <dbReference type="ARBA" id="ARBA00005254"/>
    </source>
</evidence>
<reference evidence="10 11" key="1">
    <citation type="submission" date="2016-12" db="EMBL/GenBank/DDBJ databases">
        <title>Complete genome sequence of Thauera chlorobenzoica, a Betaproteobacterium degrading haloaromatics anaerobically to CO2 and halides.</title>
        <authorList>
            <person name="Goris T."/>
            <person name="Mergelsberg M."/>
            <person name="Boll M."/>
        </authorList>
    </citation>
    <scope>NUCLEOTIDE SEQUENCE [LARGE SCALE GENOMIC DNA]</scope>
    <source>
        <strain evidence="10 11">3CB1</strain>
    </source>
</reference>
<dbReference type="OrthoDB" id="9775794at2"/>
<evidence type="ECO:0000313" key="10">
    <source>
        <dbReference type="EMBL" id="APR03473.1"/>
    </source>
</evidence>
<dbReference type="GO" id="GO:0006635">
    <property type="term" value="P:fatty acid beta-oxidation"/>
    <property type="evidence" value="ECO:0007669"/>
    <property type="project" value="TreeGrafter"/>
</dbReference>
<dbReference type="EC" id="4.2.1.17" evidence="3"/>
<name>A0A1H5UR42_9RHOO</name>
<keyword evidence="5" id="KW-0443">Lipid metabolism</keyword>
<dbReference type="Gene3D" id="3.90.226.10">
    <property type="entry name" value="2-enoyl-CoA Hydratase, Chain A, domain 1"/>
    <property type="match status" value="1"/>
</dbReference>
<comment type="similarity">
    <text evidence="2 9">Belongs to the enoyl-CoA hydratase/isomerase family.</text>
</comment>
<dbReference type="InterPro" id="IPR014748">
    <property type="entry name" value="Enoyl-CoA_hydra_C"/>
</dbReference>
<dbReference type="STRING" id="96773.Tchl_0609"/>
<evidence type="ECO:0000256" key="4">
    <source>
        <dbReference type="ARBA" id="ARBA00022832"/>
    </source>
</evidence>
<keyword evidence="6 10" id="KW-0456">Lyase</keyword>
<evidence type="ECO:0000256" key="9">
    <source>
        <dbReference type="RuleBase" id="RU003707"/>
    </source>
</evidence>
<dbReference type="SUPFAM" id="SSF52096">
    <property type="entry name" value="ClpP/crotonase"/>
    <property type="match status" value="1"/>
</dbReference>
<evidence type="ECO:0000256" key="5">
    <source>
        <dbReference type="ARBA" id="ARBA00023098"/>
    </source>
</evidence>
<dbReference type="EMBL" id="CP018839">
    <property type="protein sequence ID" value="APR03473.1"/>
    <property type="molecule type" value="Genomic_DNA"/>
</dbReference>
<dbReference type="CDD" id="cd06558">
    <property type="entry name" value="crotonase-like"/>
    <property type="match status" value="1"/>
</dbReference>
<evidence type="ECO:0000313" key="11">
    <source>
        <dbReference type="Proteomes" id="UP000185739"/>
    </source>
</evidence>
<comment type="catalytic activity">
    <reaction evidence="8">
        <text>a 4-saturated-(3S)-3-hydroxyacyl-CoA = a (3E)-enoyl-CoA + H2O</text>
        <dbReference type="Rhea" id="RHEA:20724"/>
        <dbReference type="ChEBI" id="CHEBI:15377"/>
        <dbReference type="ChEBI" id="CHEBI:58521"/>
        <dbReference type="ChEBI" id="CHEBI:137480"/>
        <dbReference type="EC" id="4.2.1.17"/>
    </reaction>
</comment>
<dbReference type="GO" id="GO:0018812">
    <property type="term" value="F:3-hydroxyacyl-CoA dehydratase activity"/>
    <property type="evidence" value="ECO:0007669"/>
    <property type="project" value="RHEA"/>
</dbReference>
<sequence>MTFELIIAEQRGRVGLITLNRPQAMNALNDQVVNEITAALDGFEADDNIGAIVITGSDKAFAAGADIGAMAQFSYMDAYKSEYITRNWERVKTCRKPVIAAVAGFALGGGCELAMMCDIIIAADSAKFGQPEVKLGILPGAGGTQRLPRAVSKAKAMDLCLTARLMDAAEAERAGLVSRVVPADKLLDEALAAAATIAGFSLPVVMMIKESIGRAFESGLNEGLLFERRVFHAAFALNDQKEGMAAFVEKRKPDFRHD</sequence>
<dbReference type="Proteomes" id="UP000185739">
    <property type="component" value="Chromosome"/>
</dbReference>
<comment type="function">
    <text evidence="1">Could possibly oxidize fatty acids using specific components.</text>
</comment>
<dbReference type="Gene3D" id="1.10.12.10">
    <property type="entry name" value="Lyase 2-enoyl-coa Hydratase, Chain A, domain 2"/>
    <property type="match status" value="1"/>
</dbReference>
<dbReference type="AlphaFoldDB" id="A0A1H5UR42"/>
<evidence type="ECO:0000256" key="6">
    <source>
        <dbReference type="ARBA" id="ARBA00023239"/>
    </source>
</evidence>
<dbReference type="FunFam" id="3.90.226.10:FF:000019">
    <property type="entry name" value="Enoyl-CoA hydratase, mitochondrial"/>
    <property type="match status" value="1"/>
</dbReference>
<dbReference type="KEGG" id="tcl:Tchl_0609"/>
<dbReference type="InterPro" id="IPR001753">
    <property type="entry name" value="Enoyl-CoA_hydra/iso"/>
</dbReference>
<dbReference type="PANTHER" id="PTHR11941:SF54">
    <property type="entry name" value="ENOYL-COA HYDRATASE, MITOCHONDRIAL"/>
    <property type="match status" value="1"/>
</dbReference>
<comment type="catalytic activity">
    <reaction evidence="7">
        <text>a (3S)-3-hydroxyacyl-CoA = a (2E)-enoyl-CoA + H2O</text>
        <dbReference type="Rhea" id="RHEA:16105"/>
        <dbReference type="ChEBI" id="CHEBI:15377"/>
        <dbReference type="ChEBI" id="CHEBI:57318"/>
        <dbReference type="ChEBI" id="CHEBI:58856"/>
        <dbReference type="EC" id="4.2.1.17"/>
    </reaction>
</comment>
<organism evidence="10 11">
    <name type="scientific">Thauera chlorobenzoica</name>
    <dbReference type="NCBI Taxonomy" id="96773"/>
    <lineage>
        <taxon>Bacteria</taxon>
        <taxon>Pseudomonadati</taxon>
        <taxon>Pseudomonadota</taxon>
        <taxon>Betaproteobacteria</taxon>
        <taxon>Rhodocyclales</taxon>
        <taxon>Zoogloeaceae</taxon>
        <taxon>Thauera</taxon>
    </lineage>
</organism>
<keyword evidence="11" id="KW-1185">Reference proteome</keyword>
<proteinExistence type="inferred from homology"/>